<dbReference type="UniPathway" id="UPA00333">
    <property type="reaction ID" value="UER00453"/>
</dbReference>
<comment type="pathway">
    <text evidence="1">Amino-acid degradation; L-tryptophan degradation via kynurenine pathway; L-kynurenine from L-tryptophan: step 1/2.</text>
</comment>
<dbReference type="GO" id="GO:0019442">
    <property type="term" value="P:L-tryptophan catabolic process to acetyl-CoA"/>
    <property type="evidence" value="ECO:0007669"/>
    <property type="project" value="TreeGrafter"/>
</dbReference>
<comment type="cofactor">
    <cofactor evidence="1">
        <name>heme</name>
        <dbReference type="ChEBI" id="CHEBI:30413"/>
    </cofactor>
    <text evidence="1">Binds 1 heme group per subunit.</text>
</comment>
<dbReference type="HAMAP" id="MF_01972">
    <property type="entry name" value="T23O"/>
    <property type="match status" value="1"/>
</dbReference>
<dbReference type="GO" id="GO:0020037">
    <property type="term" value="F:heme binding"/>
    <property type="evidence" value="ECO:0007669"/>
    <property type="project" value="UniProtKB-UniRule"/>
</dbReference>
<sequence length="439" mass="50738">MANKQEVTLGDGCPVATGAQSTTRPTDAESTAKADAREFLRSTSCDMGLGFGHNLNLTASSSRVIPKGGMLYGEYLHVDRLLSCQEPVTRSTSNEVHDEHLFIITHQAYELWFKQILCEIDSVRQIMNRVVSDVDETNMLVITSRLNRVVLILKLLVDQVTILETMTPLDFMEFRNFLSPASGFQSVQFRLIENKLGVKNELRTNYGKLHYLKIFEDPKVIDLIKQAEEEPSLCDLLQQWLERTPGLEKHEFDFWEKYKTVVQQLLEQIKVDADNEPEEQQKAVLMDEWKRKTELFDSIFDVNKHNALMARGDRRFTHKALQGALMVSLYKDEPRFNQPFHILMLLMDIDSLITKWRYNHVEMVLRMIGAHQFGTGGSSGYHYLRSTLSDRYKVFVDLFNLSTFLIPRHYIPPLTPHMKRRLCVMEDIGEDVNNLDINC</sequence>
<dbReference type="Gene3D" id="1.20.58.480">
    <property type="match status" value="1"/>
</dbReference>
<dbReference type="EC" id="1.13.11.11" evidence="1"/>
<keyword evidence="1" id="KW-0560">Oxidoreductase</keyword>
<comment type="catalytic activity">
    <reaction evidence="1">
        <text>L-tryptophan + O2 = N-formyl-L-kynurenine</text>
        <dbReference type="Rhea" id="RHEA:24536"/>
        <dbReference type="ChEBI" id="CHEBI:15379"/>
        <dbReference type="ChEBI" id="CHEBI:57912"/>
        <dbReference type="ChEBI" id="CHEBI:58629"/>
        <dbReference type="EC" id="1.13.11.11"/>
    </reaction>
</comment>
<evidence type="ECO:0000256" key="2">
    <source>
        <dbReference type="SAM" id="MobiDB-lite"/>
    </source>
</evidence>
<dbReference type="SUPFAM" id="SSF140959">
    <property type="entry name" value="Indolic compounds 2,3-dioxygenase-like"/>
    <property type="match status" value="1"/>
</dbReference>
<dbReference type="InterPro" id="IPR037217">
    <property type="entry name" value="Trp/Indoleamine_2_3_dOase-like"/>
</dbReference>
<feature type="region of interest" description="Disordered" evidence="2">
    <location>
        <begin position="1"/>
        <end position="32"/>
    </location>
</feature>
<evidence type="ECO:0000313" key="3">
    <source>
        <dbReference type="EMBL" id="CAD7653591.1"/>
    </source>
</evidence>
<dbReference type="InterPro" id="IPR004981">
    <property type="entry name" value="Trp_2_3_dOase"/>
</dbReference>
<comment type="caution">
    <text evidence="1">Lacks conserved residue(s) required for the propagation of feature annotation.</text>
</comment>
<evidence type="ECO:0000313" key="4">
    <source>
        <dbReference type="Proteomes" id="UP000728032"/>
    </source>
</evidence>
<comment type="function">
    <text evidence="1">Heme-dependent dioxygenase that catalyzes the oxidative cleavage of the L-tryptophan (L-Trp) pyrrole ring and converts L-tryptophan to N-formyl-L-kynurenine. Catalyzes the oxidative cleavage of the indole moiety.</text>
</comment>
<dbReference type="Pfam" id="PF03301">
    <property type="entry name" value="Trp_dioxygenase"/>
    <property type="match status" value="1"/>
</dbReference>
<dbReference type="Gene3D" id="1.10.287.3810">
    <property type="match status" value="1"/>
</dbReference>
<proteinExistence type="inferred from homology"/>
<accession>A0A7R9M5U2</accession>
<dbReference type="OrthoDB" id="447477at2759"/>
<keyword evidence="1" id="KW-0408">Iron</keyword>
<protein>
    <recommendedName>
        <fullName evidence="1">Tryptophan 2,3-dioxygenase</fullName>
        <shortName evidence="1">TDO</shortName>
        <ecNumber evidence="1">1.13.11.11</ecNumber>
    </recommendedName>
    <alternativeName>
        <fullName evidence="1">Tryptamin 2,3-dioxygenase</fullName>
    </alternativeName>
    <alternativeName>
        <fullName evidence="1">Tryptophan oxygenase</fullName>
        <shortName evidence="1">TO</shortName>
        <shortName evidence="1">TRPO</shortName>
    </alternativeName>
    <alternativeName>
        <fullName evidence="1">Tryptophan pyrrolase</fullName>
    </alternativeName>
    <alternativeName>
        <fullName evidence="1">Tryptophanase</fullName>
    </alternativeName>
</protein>
<keyword evidence="1" id="KW-0349">Heme</keyword>
<keyword evidence="1" id="KW-0823">Tryptophan catabolism</keyword>
<dbReference type="Proteomes" id="UP000728032">
    <property type="component" value="Unassembled WGS sequence"/>
</dbReference>
<keyword evidence="1" id="KW-0223">Dioxygenase</keyword>
<dbReference type="GO" id="GO:0004833">
    <property type="term" value="F:L-tryptophan 2,3-dioxygenase activity"/>
    <property type="evidence" value="ECO:0007669"/>
    <property type="project" value="UniProtKB-UniRule"/>
</dbReference>
<dbReference type="PANTHER" id="PTHR10138">
    <property type="entry name" value="TRYPTOPHAN 2,3-DIOXYGENASE"/>
    <property type="match status" value="1"/>
</dbReference>
<dbReference type="AlphaFoldDB" id="A0A7R9M5U2"/>
<keyword evidence="1" id="KW-0479">Metal-binding</keyword>
<dbReference type="GO" id="GO:0019441">
    <property type="term" value="P:L-tryptophan catabolic process to kynurenine"/>
    <property type="evidence" value="ECO:0007669"/>
    <property type="project" value="UniProtKB-UniRule"/>
</dbReference>
<dbReference type="EMBL" id="CAJPVJ010006839">
    <property type="protein sequence ID" value="CAG2170778.1"/>
    <property type="molecule type" value="Genomic_DNA"/>
</dbReference>
<keyword evidence="4" id="KW-1185">Reference proteome</keyword>
<dbReference type="EMBL" id="OC921664">
    <property type="protein sequence ID" value="CAD7653591.1"/>
    <property type="molecule type" value="Genomic_DNA"/>
</dbReference>
<organism evidence="3">
    <name type="scientific">Oppiella nova</name>
    <dbReference type="NCBI Taxonomy" id="334625"/>
    <lineage>
        <taxon>Eukaryota</taxon>
        <taxon>Metazoa</taxon>
        <taxon>Ecdysozoa</taxon>
        <taxon>Arthropoda</taxon>
        <taxon>Chelicerata</taxon>
        <taxon>Arachnida</taxon>
        <taxon>Acari</taxon>
        <taxon>Acariformes</taxon>
        <taxon>Sarcoptiformes</taxon>
        <taxon>Oribatida</taxon>
        <taxon>Brachypylina</taxon>
        <taxon>Oppioidea</taxon>
        <taxon>Oppiidae</taxon>
        <taxon>Oppiella</taxon>
    </lineage>
</organism>
<evidence type="ECO:0000256" key="1">
    <source>
        <dbReference type="HAMAP-Rule" id="MF_03020"/>
    </source>
</evidence>
<gene>
    <name evidence="3" type="ORF">ONB1V03_LOCUS10244</name>
</gene>
<reference evidence="3" key="1">
    <citation type="submission" date="2020-11" db="EMBL/GenBank/DDBJ databases">
        <authorList>
            <person name="Tran Van P."/>
        </authorList>
    </citation>
    <scope>NUCLEOTIDE SEQUENCE</scope>
</reference>
<name>A0A7R9M5U2_9ACAR</name>
<dbReference type="PANTHER" id="PTHR10138:SF0">
    <property type="entry name" value="TRYPTOPHAN 2,3-DIOXYGENASE"/>
    <property type="match status" value="1"/>
</dbReference>
<dbReference type="GO" id="GO:0046872">
    <property type="term" value="F:metal ion binding"/>
    <property type="evidence" value="ECO:0007669"/>
    <property type="project" value="UniProtKB-KW"/>
</dbReference>
<comment type="similarity">
    <text evidence="1">Belongs to the tryptophan 2,3-dioxygenase family.</text>
</comment>
<comment type="subunit">
    <text evidence="1">Homotetramer. Dimer of dimers.</text>
</comment>